<dbReference type="PANTHER" id="PTHR23189">
    <property type="entry name" value="RNA RECOGNITION MOTIF-CONTAINING"/>
    <property type="match status" value="1"/>
</dbReference>
<dbReference type="CDD" id="cd00590">
    <property type="entry name" value="RRM_SF"/>
    <property type="match status" value="2"/>
</dbReference>
<dbReference type="SUPFAM" id="SSF54928">
    <property type="entry name" value="RNA-binding domain, RBD"/>
    <property type="match status" value="2"/>
</dbReference>
<dbReference type="EMBL" id="KI392062">
    <property type="protein sequence ID" value="ERN20076.1"/>
    <property type="molecule type" value="Genomic_DNA"/>
</dbReference>
<dbReference type="SMART" id="SM00360">
    <property type="entry name" value="RRM"/>
    <property type="match status" value="2"/>
</dbReference>
<dbReference type="AlphaFoldDB" id="U5D3C0"/>
<keyword evidence="6" id="KW-1185">Reference proteome</keyword>
<dbReference type="HOGENOM" id="CLU_302552_0_0_1"/>
<dbReference type="Pfam" id="PF00076">
    <property type="entry name" value="RRM_1"/>
    <property type="match status" value="2"/>
</dbReference>
<evidence type="ECO:0000259" key="4">
    <source>
        <dbReference type="PROSITE" id="PS50102"/>
    </source>
</evidence>
<dbReference type="OMA" id="VEWSDCK"/>
<dbReference type="eggNOG" id="KOG0118">
    <property type="taxonomic scope" value="Eukaryota"/>
</dbReference>
<dbReference type="Gramene" id="ERN20076">
    <property type="protein sequence ID" value="ERN20076"/>
    <property type="gene ID" value="AMTR_s00071p00202370"/>
</dbReference>
<dbReference type="Gene3D" id="3.30.70.330">
    <property type="match status" value="3"/>
</dbReference>
<feature type="compositionally biased region" description="Basic and acidic residues" evidence="3">
    <location>
        <begin position="57"/>
        <end position="70"/>
    </location>
</feature>
<dbReference type="InterPro" id="IPR012677">
    <property type="entry name" value="Nucleotide-bd_a/b_plait_sf"/>
</dbReference>
<organism evidence="5 6">
    <name type="scientific">Amborella trichopoda</name>
    <dbReference type="NCBI Taxonomy" id="13333"/>
    <lineage>
        <taxon>Eukaryota</taxon>
        <taxon>Viridiplantae</taxon>
        <taxon>Streptophyta</taxon>
        <taxon>Embryophyta</taxon>
        <taxon>Tracheophyta</taxon>
        <taxon>Spermatophyta</taxon>
        <taxon>Magnoliopsida</taxon>
        <taxon>Amborellales</taxon>
        <taxon>Amborellaceae</taxon>
        <taxon>Amborella</taxon>
    </lineage>
</organism>
<feature type="compositionally biased region" description="Basic and acidic residues" evidence="3">
    <location>
        <begin position="89"/>
        <end position="125"/>
    </location>
</feature>
<feature type="region of interest" description="Disordered" evidence="3">
    <location>
        <begin position="751"/>
        <end position="779"/>
    </location>
</feature>
<dbReference type="GO" id="GO:0000381">
    <property type="term" value="P:regulation of alternative mRNA splicing, via spliceosome"/>
    <property type="evidence" value="ECO:0000318"/>
    <property type="project" value="GO_Central"/>
</dbReference>
<feature type="compositionally biased region" description="Basic and acidic residues" evidence="3">
    <location>
        <begin position="217"/>
        <end position="233"/>
    </location>
</feature>
<reference evidence="6" key="1">
    <citation type="journal article" date="2013" name="Science">
        <title>The Amborella genome and the evolution of flowering plants.</title>
        <authorList>
            <consortium name="Amborella Genome Project"/>
        </authorList>
    </citation>
    <scope>NUCLEOTIDE SEQUENCE [LARGE SCALE GENOMIC DNA]</scope>
</reference>
<feature type="compositionally biased region" description="Polar residues" evidence="3">
    <location>
        <begin position="17"/>
        <end position="26"/>
    </location>
</feature>
<feature type="compositionally biased region" description="Basic and acidic residues" evidence="3">
    <location>
        <begin position="240"/>
        <end position="253"/>
    </location>
</feature>
<feature type="domain" description="RRM" evidence="4">
    <location>
        <begin position="440"/>
        <end position="519"/>
    </location>
</feature>
<dbReference type="InterPro" id="IPR035979">
    <property type="entry name" value="RBD_domain_sf"/>
</dbReference>
<feature type="compositionally biased region" description="Low complexity" evidence="3">
    <location>
        <begin position="762"/>
        <end position="779"/>
    </location>
</feature>
<proteinExistence type="predicted"/>
<feature type="compositionally biased region" description="Basic and acidic residues" evidence="3">
    <location>
        <begin position="133"/>
        <end position="153"/>
    </location>
</feature>
<feature type="domain" description="RRM" evidence="4">
    <location>
        <begin position="354"/>
        <end position="431"/>
    </location>
</feature>
<dbReference type="Proteomes" id="UP000017836">
    <property type="component" value="Unassembled WGS sequence"/>
</dbReference>
<evidence type="ECO:0000256" key="3">
    <source>
        <dbReference type="SAM" id="MobiDB-lite"/>
    </source>
</evidence>
<feature type="compositionally biased region" description="Low complexity" evidence="3">
    <location>
        <begin position="690"/>
        <end position="711"/>
    </location>
</feature>
<keyword evidence="1 2" id="KW-0694">RNA-binding</keyword>
<feature type="region of interest" description="Disordered" evidence="3">
    <location>
        <begin position="908"/>
        <end position="968"/>
    </location>
</feature>
<evidence type="ECO:0000313" key="5">
    <source>
        <dbReference type="EMBL" id="ERN20076.1"/>
    </source>
</evidence>
<dbReference type="PROSITE" id="PS50102">
    <property type="entry name" value="RRM"/>
    <property type="match status" value="2"/>
</dbReference>
<dbReference type="GO" id="GO:0003729">
    <property type="term" value="F:mRNA binding"/>
    <property type="evidence" value="ECO:0000318"/>
    <property type="project" value="GO_Central"/>
</dbReference>
<name>U5D3C0_AMBTC</name>
<feature type="region of interest" description="Disordered" evidence="3">
    <location>
        <begin position="1"/>
        <end position="260"/>
    </location>
</feature>
<feature type="region of interest" description="Disordered" evidence="3">
    <location>
        <begin position="684"/>
        <end position="724"/>
    </location>
</feature>
<feature type="compositionally biased region" description="Basic and acidic residues" evidence="3">
    <location>
        <begin position="189"/>
        <end position="202"/>
    </location>
</feature>
<evidence type="ECO:0000256" key="1">
    <source>
        <dbReference type="ARBA" id="ARBA00022884"/>
    </source>
</evidence>
<protein>
    <recommendedName>
        <fullName evidence="4">RRM domain-containing protein</fullName>
    </recommendedName>
</protein>
<dbReference type="InterPro" id="IPR000504">
    <property type="entry name" value="RRM_dom"/>
</dbReference>
<evidence type="ECO:0000313" key="6">
    <source>
        <dbReference type="Proteomes" id="UP000017836"/>
    </source>
</evidence>
<sequence length="986" mass="107949">MAESDHTRSPPAIEQNLAGQKSTENAISDDLNGHSGEENREVLPETVSDSLMNDLDPVEKVDGEDSRVLSEVDEDEAMTGGLIGGNKCLDVESRFNEEGSTVKDSLDGDENVKLPDEVLDEKDGLVTEDDSLEHENMANEVEREIENGNKINEEMDTFNNKEPGKEDGSMGMGVDKQNDKAFGIGNGLNEREIENEGDKDINEENGEGDDVGLGVKEAPEKGDDEKEIGKETDENLNEESDNRGVVKEDGARTEEEEQFPEVKTVEILSHWLPKPCVRVTITGGSATEEELLPLFTEHGKVSSIAFENEKRDATVVRFDSAPGDNQLAATVQEKLHNTQLGVRTLLVEAFRADSLLFVGNLTPDIDDSSLRTMFEPHGKVERAFVLRNAAGQSKGYGFIEYSLKSQAIAAKTTMGVVNMDGRVLRVEWSDCKNIEDMFSTVLFVDRISKHMPNPELALRSLFGQYGKVKDCFLPIGINGNIRGFGFIDFFHSACADKAHIALDGHELGGLNIRVSFANPSKSAQSYKQRLGNQGPAQAFGGMGRGAIPGMTAASRGNGYMPFMANQFVGAVARSSVLGVGAGMAYNRGTPMGPRILEQNVMDRGNGILSAGAPMAGVMGRPPFMGNISQRQGMSGLGNLASAQHFINQGTYPSNLAAAAQMALLQGKVYQDSGKFRAQDLYKQVPQQAKQGHSQYPYQPHQHQTQQSYQQHALPQPHHSTQELSYAQSQQYLLAAQQAQYQVQQQHSQNYTQQTEIHTQPPQQTQHSYGTSQQQYQQAYGQAPVNQYDQYAQQPSHDHFPQTTVATTTNQAVSYPAQFQDGAQQQAYASYHGLQQQAGLLATPTSGAQQTQSTDAQYAAYYAAQALYLQQTQQQQQQGQAQGLQSAGAAYQEQTAADYGQKRAFDQMENDQHGMAQQTQYGGYPSGYAQPQPQSQPAILGAYQQQQQQQQQPVAAAADGYHQQQPQQQVYQAASTVAATDAKRPRF</sequence>
<dbReference type="GO" id="GO:0016607">
    <property type="term" value="C:nuclear speck"/>
    <property type="evidence" value="ECO:0000318"/>
    <property type="project" value="GO_Central"/>
</dbReference>
<accession>U5D3C0</accession>
<feature type="compositionally biased region" description="Basic and acidic residues" evidence="3">
    <location>
        <begin position="31"/>
        <end position="43"/>
    </location>
</feature>
<gene>
    <name evidence="5" type="ORF">AMTR_s00071p00202370</name>
</gene>
<evidence type="ECO:0000256" key="2">
    <source>
        <dbReference type="PROSITE-ProRule" id="PRU00176"/>
    </source>
</evidence>